<dbReference type="Proteomes" id="UP000285456">
    <property type="component" value="Unassembled WGS sequence"/>
</dbReference>
<name>A0A417YKE0_9BACI</name>
<dbReference type="EC" id="2.7.7.6" evidence="5"/>
<comment type="function">
    <text evidence="5">A non-essential component of RNA polymerase (RNAP).</text>
</comment>
<comment type="catalytic activity">
    <reaction evidence="5">
        <text>RNA(n) + a ribonucleoside 5'-triphosphate = RNA(n+1) + diphosphate</text>
        <dbReference type="Rhea" id="RHEA:21248"/>
        <dbReference type="Rhea" id="RHEA-COMP:14527"/>
        <dbReference type="Rhea" id="RHEA-COMP:17342"/>
        <dbReference type="ChEBI" id="CHEBI:33019"/>
        <dbReference type="ChEBI" id="CHEBI:61557"/>
        <dbReference type="ChEBI" id="CHEBI:140395"/>
        <dbReference type="EC" id="2.7.7.6"/>
    </reaction>
</comment>
<keyword evidence="2 5" id="KW-0808">Transferase</keyword>
<proteinExistence type="inferred from homology"/>
<evidence type="ECO:0000313" key="7">
    <source>
        <dbReference type="Proteomes" id="UP000285456"/>
    </source>
</evidence>
<keyword evidence="4 5" id="KW-0804">Transcription</keyword>
<evidence type="ECO:0000256" key="4">
    <source>
        <dbReference type="ARBA" id="ARBA00023163"/>
    </source>
</evidence>
<dbReference type="GO" id="GO:0003677">
    <property type="term" value="F:DNA binding"/>
    <property type="evidence" value="ECO:0007669"/>
    <property type="project" value="UniProtKB-UniRule"/>
</dbReference>
<keyword evidence="3 5" id="KW-0548">Nucleotidyltransferase</keyword>
<dbReference type="OrthoDB" id="2147503at2"/>
<dbReference type="HAMAP" id="MF_01553">
    <property type="entry name" value="RNApol_bact_RpoY"/>
    <property type="match status" value="1"/>
</dbReference>
<comment type="subunit">
    <text evidence="5">RNAP is composed of a core of 2 alpha, a beta and a beta' subunit. The core is associated with a delta subunit, and at least one of epsilon or omega. When a sigma factor is associated with the core the holoenzyme is formed, which can initiate transcription.</text>
</comment>
<evidence type="ECO:0000256" key="2">
    <source>
        <dbReference type="ARBA" id="ARBA00022679"/>
    </source>
</evidence>
<dbReference type="NCBIfam" id="NF010188">
    <property type="entry name" value="PRK13667.1"/>
    <property type="match status" value="1"/>
</dbReference>
<dbReference type="Gene3D" id="3.10.20.730">
    <property type="entry name" value="RNAP, epsilon subunit-like"/>
    <property type="match status" value="1"/>
</dbReference>
<reference evidence="6 7" key="1">
    <citation type="journal article" date="2007" name="Int. J. Syst. Evol. Microbiol.">
        <title>Oceanobacillus profundus sp. nov., isolated from a deep-sea sediment core.</title>
        <authorList>
            <person name="Kim Y.G."/>
            <person name="Choi D.H."/>
            <person name="Hyun S."/>
            <person name="Cho B.C."/>
        </authorList>
    </citation>
    <scope>NUCLEOTIDE SEQUENCE [LARGE SCALE GENOMIC DNA]</scope>
    <source>
        <strain evidence="6 7">DSM 18246</strain>
    </source>
</reference>
<protein>
    <recommendedName>
        <fullName evidence="5">DNA-directed RNA polymerase subunit epsilon</fullName>
        <shortName evidence="5">RNAP epsilon subunit</shortName>
        <ecNumber evidence="5">2.7.7.6</ecNumber>
    </recommendedName>
    <alternativeName>
        <fullName evidence="5">RNA polymerase epsilon subunit</fullName>
    </alternativeName>
    <alternativeName>
        <fullName evidence="5">Transcriptase subunit epsilon</fullName>
    </alternativeName>
</protein>
<comment type="similarity">
    <text evidence="5">Belongs to the RNA polymerase subunit epsilon family.</text>
</comment>
<evidence type="ECO:0000256" key="5">
    <source>
        <dbReference type="HAMAP-Rule" id="MF_01553"/>
    </source>
</evidence>
<dbReference type="GO" id="GO:0003899">
    <property type="term" value="F:DNA-directed RNA polymerase activity"/>
    <property type="evidence" value="ECO:0007669"/>
    <property type="project" value="UniProtKB-UniRule"/>
</dbReference>
<sequence length="69" mass="8347">MIFKVLYQKDPSEVPVRERTESTYVEADSIREVRKKLKDRKYNIEYIQELDEAHLNYEKETGKLQLENV</sequence>
<gene>
    <name evidence="5" type="primary">rpoY</name>
    <name evidence="6" type="ORF">D1B32_07050</name>
</gene>
<dbReference type="RefSeq" id="WP_095308434.1">
    <property type="nucleotide sequence ID" value="NZ_JAMAWL010000002.1"/>
</dbReference>
<dbReference type="InterPro" id="IPR009907">
    <property type="entry name" value="RpoY"/>
</dbReference>
<dbReference type="Pfam" id="PF07288">
    <property type="entry name" value="RpoY"/>
    <property type="match status" value="1"/>
</dbReference>
<dbReference type="AlphaFoldDB" id="A0A417YKE0"/>
<organism evidence="6 7">
    <name type="scientific">Oceanobacillus profundus</name>
    <dbReference type="NCBI Taxonomy" id="372463"/>
    <lineage>
        <taxon>Bacteria</taxon>
        <taxon>Bacillati</taxon>
        <taxon>Bacillota</taxon>
        <taxon>Bacilli</taxon>
        <taxon>Bacillales</taxon>
        <taxon>Bacillaceae</taxon>
        <taxon>Oceanobacillus</taxon>
    </lineage>
</organism>
<keyword evidence="7" id="KW-1185">Reference proteome</keyword>
<dbReference type="GO" id="GO:0006351">
    <property type="term" value="P:DNA-templated transcription"/>
    <property type="evidence" value="ECO:0007669"/>
    <property type="project" value="UniProtKB-UniRule"/>
</dbReference>
<accession>A0A417YKE0</accession>
<keyword evidence="1 5" id="KW-0240">DNA-directed RNA polymerase</keyword>
<comment type="caution">
    <text evidence="6">The sequence shown here is derived from an EMBL/GenBank/DDBJ whole genome shotgun (WGS) entry which is preliminary data.</text>
</comment>
<evidence type="ECO:0000256" key="1">
    <source>
        <dbReference type="ARBA" id="ARBA00022478"/>
    </source>
</evidence>
<dbReference type="GO" id="GO:0000428">
    <property type="term" value="C:DNA-directed RNA polymerase complex"/>
    <property type="evidence" value="ECO:0007669"/>
    <property type="project" value="UniProtKB-KW"/>
</dbReference>
<evidence type="ECO:0000313" key="6">
    <source>
        <dbReference type="EMBL" id="RHW33794.1"/>
    </source>
</evidence>
<evidence type="ECO:0000256" key="3">
    <source>
        <dbReference type="ARBA" id="ARBA00022695"/>
    </source>
</evidence>
<dbReference type="EMBL" id="QWEH01000003">
    <property type="protein sequence ID" value="RHW33794.1"/>
    <property type="molecule type" value="Genomic_DNA"/>
</dbReference>